<accession>A0A5B0PDH6</accession>
<evidence type="ECO:0000313" key="3">
    <source>
        <dbReference type="Proteomes" id="UP000324748"/>
    </source>
</evidence>
<comment type="caution">
    <text evidence="2">The sequence shown here is derived from an EMBL/GenBank/DDBJ whole genome shotgun (WGS) entry which is preliminary data.</text>
</comment>
<organism evidence="2 3">
    <name type="scientific">Puccinia graminis f. sp. tritici</name>
    <dbReference type="NCBI Taxonomy" id="56615"/>
    <lineage>
        <taxon>Eukaryota</taxon>
        <taxon>Fungi</taxon>
        <taxon>Dikarya</taxon>
        <taxon>Basidiomycota</taxon>
        <taxon>Pucciniomycotina</taxon>
        <taxon>Pucciniomycetes</taxon>
        <taxon>Pucciniales</taxon>
        <taxon>Pucciniaceae</taxon>
        <taxon>Puccinia</taxon>
    </lineage>
</organism>
<gene>
    <name evidence="2" type="ORF">PGT21_000038</name>
</gene>
<evidence type="ECO:0000256" key="1">
    <source>
        <dbReference type="SAM" id="MobiDB-lite"/>
    </source>
</evidence>
<name>A0A5B0PDH6_PUCGR</name>
<feature type="region of interest" description="Disordered" evidence="1">
    <location>
        <begin position="42"/>
        <end position="62"/>
    </location>
</feature>
<dbReference type="Proteomes" id="UP000324748">
    <property type="component" value="Unassembled WGS sequence"/>
</dbReference>
<proteinExistence type="predicted"/>
<feature type="compositionally biased region" description="Acidic residues" evidence="1">
    <location>
        <begin position="49"/>
        <end position="60"/>
    </location>
</feature>
<dbReference type="EMBL" id="VSWC01000064">
    <property type="protein sequence ID" value="KAA1098720.1"/>
    <property type="molecule type" value="Genomic_DNA"/>
</dbReference>
<sequence>MSLATDQWNPTQISNVITTNIAVNPVQCFPISSHHFHNAAAARKKELPVSDDDPPDDDPPEALTIEKTVLTLSRHCPLTPYRHQMHHSSSHNVPITPQAGRKTLNPDCQVPMKILQKNESSIRNRHILLTPLVTLLPTMPLPAENASNPDRSSHNLPTTTHPAKRLQFHTHLVTMCQCRPTRGKSFKSREMLQIQTDLVLTYRQRHTQRERLQFQPSSDNVPISTHPAEKSFKSRSSSPHEVYHKEKPLFHPESPLSITICLSRRKCFKSRPVYLTYQQQQTPRKDFKSRVI</sequence>
<feature type="region of interest" description="Disordered" evidence="1">
    <location>
        <begin position="215"/>
        <end position="240"/>
    </location>
</feature>
<keyword evidence="3" id="KW-1185">Reference proteome</keyword>
<protein>
    <submittedName>
        <fullName evidence="2">Uncharacterized protein</fullName>
    </submittedName>
</protein>
<evidence type="ECO:0000313" key="2">
    <source>
        <dbReference type="EMBL" id="KAA1098720.1"/>
    </source>
</evidence>
<reference evidence="2 3" key="1">
    <citation type="submission" date="2019-05" db="EMBL/GenBank/DDBJ databases">
        <title>Emergence of the Ug99 lineage of the wheat stem rust pathogen through somatic hybridization.</title>
        <authorList>
            <person name="Li F."/>
            <person name="Upadhyaya N.M."/>
            <person name="Sperschneider J."/>
            <person name="Matny O."/>
            <person name="Nguyen-Phuc H."/>
            <person name="Mago R."/>
            <person name="Raley C."/>
            <person name="Miller M.E."/>
            <person name="Silverstein K.A.T."/>
            <person name="Henningsen E."/>
            <person name="Hirsch C.D."/>
            <person name="Visser B."/>
            <person name="Pretorius Z.A."/>
            <person name="Steffenson B.J."/>
            <person name="Schwessinger B."/>
            <person name="Dodds P.N."/>
            <person name="Figueroa M."/>
        </authorList>
    </citation>
    <scope>NUCLEOTIDE SEQUENCE [LARGE SCALE GENOMIC DNA]</scope>
    <source>
        <strain evidence="2">21-0</strain>
    </source>
</reference>
<dbReference type="AlphaFoldDB" id="A0A5B0PDH6"/>